<evidence type="ECO:0000313" key="6">
    <source>
        <dbReference type="EMBL" id="RZC11780.1"/>
    </source>
</evidence>
<accession>A0A445KLL9</accession>
<evidence type="ECO:0000259" key="5">
    <source>
        <dbReference type="Pfam" id="PF02892"/>
    </source>
</evidence>
<keyword evidence="7" id="KW-1185">Reference proteome</keyword>
<dbReference type="GO" id="GO:0008270">
    <property type="term" value="F:zinc ion binding"/>
    <property type="evidence" value="ECO:0007669"/>
    <property type="project" value="UniProtKB-KW"/>
</dbReference>
<organism evidence="6 7">
    <name type="scientific">Glycine soja</name>
    <name type="common">Wild soybean</name>
    <dbReference type="NCBI Taxonomy" id="3848"/>
    <lineage>
        <taxon>Eukaryota</taxon>
        <taxon>Viridiplantae</taxon>
        <taxon>Streptophyta</taxon>
        <taxon>Embryophyta</taxon>
        <taxon>Tracheophyta</taxon>
        <taxon>Spermatophyta</taxon>
        <taxon>Magnoliopsida</taxon>
        <taxon>eudicotyledons</taxon>
        <taxon>Gunneridae</taxon>
        <taxon>Pentapetalae</taxon>
        <taxon>rosids</taxon>
        <taxon>fabids</taxon>
        <taxon>Fabales</taxon>
        <taxon>Fabaceae</taxon>
        <taxon>Papilionoideae</taxon>
        <taxon>50 kb inversion clade</taxon>
        <taxon>NPAAA clade</taxon>
        <taxon>indigoferoid/millettioid clade</taxon>
        <taxon>Phaseoleae</taxon>
        <taxon>Glycine</taxon>
        <taxon>Glycine subgen. Soja</taxon>
    </lineage>
</organism>
<feature type="domain" description="BED-type" evidence="5">
    <location>
        <begin position="13"/>
        <end position="56"/>
    </location>
</feature>
<dbReference type="SMR" id="A0A445KLL9"/>
<evidence type="ECO:0000256" key="4">
    <source>
        <dbReference type="SAM" id="MobiDB-lite"/>
    </source>
</evidence>
<name>A0A445KLL9_GLYSO</name>
<comment type="caution">
    <text evidence="6">The sequence shown here is derived from an EMBL/GenBank/DDBJ whole genome shotgun (WGS) entry which is preliminary data.</text>
</comment>
<dbReference type="EMBL" id="QZWG01000005">
    <property type="protein sequence ID" value="RZC11780.1"/>
    <property type="molecule type" value="Genomic_DNA"/>
</dbReference>
<dbReference type="GO" id="GO:0003677">
    <property type="term" value="F:DNA binding"/>
    <property type="evidence" value="ECO:0007669"/>
    <property type="project" value="InterPro"/>
</dbReference>
<dbReference type="AlphaFoldDB" id="A0A445KLL9"/>
<keyword evidence="1" id="KW-0479">Metal-binding</keyword>
<reference evidence="6 7" key="1">
    <citation type="submission" date="2018-09" db="EMBL/GenBank/DDBJ databases">
        <title>A high-quality reference genome of wild soybean provides a powerful tool to mine soybean genomes.</title>
        <authorList>
            <person name="Xie M."/>
            <person name="Chung C.Y.L."/>
            <person name="Li M.-W."/>
            <person name="Wong F.-L."/>
            <person name="Chan T.-F."/>
            <person name="Lam H.-M."/>
        </authorList>
    </citation>
    <scope>NUCLEOTIDE SEQUENCE [LARGE SCALE GENOMIC DNA]</scope>
    <source>
        <strain evidence="7">cv. W05</strain>
        <tissue evidence="6">Hypocotyl of etiolated seedlings</tissue>
    </source>
</reference>
<dbReference type="SMART" id="SM00614">
    <property type="entry name" value="ZnF_BED"/>
    <property type="match status" value="1"/>
</dbReference>
<dbReference type="Pfam" id="PF02892">
    <property type="entry name" value="zf-BED"/>
    <property type="match status" value="1"/>
</dbReference>
<keyword evidence="2" id="KW-0863">Zinc-finger</keyword>
<proteinExistence type="predicted"/>
<evidence type="ECO:0000313" key="7">
    <source>
        <dbReference type="Proteomes" id="UP000289340"/>
    </source>
</evidence>
<evidence type="ECO:0000256" key="3">
    <source>
        <dbReference type="ARBA" id="ARBA00022833"/>
    </source>
</evidence>
<evidence type="ECO:0000256" key="2">
    <source>
        <dbReference type="ARBA" id="ARBA00022771"/>
    </source>
</evidence>
<dbReference type="InterPro" id="IPR036236">
    <property type="entry name" value="Znf_C2H2_sf"/>
</dbReference>
<keyword evidence="3" id="KW-0862">Zinc</keyword>
<sequence>MLPPHSSVGKTQSNVWDHFTEEPGPNLEKKARSNYCEGLIKFENGTTAMWNHLDRCKKRVGNMSKKQISTSSMKNASFPSLPKKLYLHRT</sequence>
<gene>
    <name evidence="6" type="ORF">D0Y65_011824</name>
</gene>
<dbReference type="Proteomes" id="UP000289340">
    <property type="component" value="Chromosome 5"/>
</dbReference>
<evidence type="ECO:0000256" key="1">
    <source>
        <dbReference type="ARBA" id="ARBA00022723"/>
    </source>
</evidence>
<feature type="region of interest" description="Disordered" evidence="4">
    <location>
        <begin position="1"/>
        <end position="27"/>
    </location>
</feature>
<dbReference type="InterPro" id="IPR003656">
    <property type="entry name" value="Znf_BED"/>
</dbReference>
<dbReference type="SUPFAM" id="SSF57667">
    <property type="entry name" value="beta-beta-alpha zinc fingers"/>
    <property type="match status" value="1"/>
</dbReference>
<protein>
    <recommendedName>
        <fullName evidence="5">BED-type domain-containing protein</fullName>
    </recommendedName>
</protein>